<proteinExistence type="inferred from homology"/>
<sequence>MNKRLLAVLAAMSVAFTLSACGQSTDTKASGAKDDCKPCNCEDQQKKEGDEGDKEEKKPLPPGFIGIEEKPVGDSGEQKAGMLQVNAVFFQAIDLEQGSMAMPPASESDMHFEVDVKTNDEAKKIGYDGDLFMPYLKINAKIINKDTGAVGYEGTLMPMIANDGPHYGNNIKLPDGKYKVELTIPSPANDWMLHTGKDSSAVEGRFWKDPLKVTFDNWEWSHDLV</sequence>
<feature type="region of interest" description="Disordered" evidence="3">
    <location>
        <begin position="27"/>
        <end position="71"/>
    </location>
</feature>
<comment type="similarity">
    <text evidence="1">Belongs to the UPF0423 family.</text>
</comment>
<dbReference type="PROSITE" id="PS51257">
    <property type="entry name" value="PROKAR_LIPOPROTEIN"/>
    <property type="match status" value="1"/>
</dbReference>
<organism evidence="5 6">
    <name type="scientific">Mobiluncus mulieris</name>
    <dbReference type="NCBI Taxonomy" id="2052"/>
    <lineage>
        <taxon>Bacteria</taxon>
        <taxon>Bacillati</taxon>
        <taxon>Actinomycetota</taxon>
        <taxon>Actinomycetes</taxon>
        <taxon>Actinomycetales</taxon>
        <taxon>Actinomycetaceae</taxon>
        <taxon>Mobiluncus</taxon>
    </lineage>
</organism>
<evidence type="ECO:0000256" key="2">
    <source>
        <dbReference type="ARBA" id="ARBA00022729"/>
    </source>
</evidence>
<dbReference type="InterPro" id="IPR038482">
    <property type="entry name" value="Tp34-type_sf"/>
</dbReference>
<keyword evidence="2 4" id="KW-0732">Signal</keyword>
<gene>
    <name evidence="5" type="ORF">HHJ77_00620</name>
</gene>
<name>A0A2J9KT42_9ACTO</name>
<dbReference type="AlphaFoldDB" id="A0A2J9KT42"/>
<evidence type="ECO:0000256" key="3">
    <source>
        <dbReference type="SAM" id="MobiDB-lite"/>
    </source>
</evidence>
<comment type="caution">
    <text evidence="5">The sequence shown here is derived from an EMBL/GenBank/DDBJ whole genome shotgun (WGS) entry which is preliminary data.</text>
</comment>
<evidence type="ECO:0000313" key="6">
    <source>
        <dbReference type="Proteomes" id="UP000575397"/>
    </source>
</evidence>
<feature type="chain" id="PRO_5044383285" evidence="4">
    <location>
        <begin position="21"/>
        <end position="225"/>
    </location>
</feature>
<dbReference type="EMBL" id="JABCUS010000001">
    <property type="protein sequence ID" value="NMX02474.1"/>
    <property type="molecule type" value="Genomic_DNA"/>
</dbReference>
<evidence type="ECO:0000256" key="1">
    <source>
        <dbReference type="ARBA" id="ARBA00010013"/>
    </source>
</evidence>
<protein>
    <submittedName>
        <fullName evidence="5">Iron transporter</fullName>
    </submittedName>
</protein>
<dbReference type="RefSeq" id="WP_103759281.1">
    <property type="nucleotide sequence ID" value="NZ_CAMPUA010000030.1"/>
</dbReference>
<dbReference type="Proteomes" id="UP000575397">
    <property type="component" value="Unassembled WGS sequence"/>
</dbReference>
<reference evidence="5 6" key="1">
    <citation type="submission" date="2020-04" db="EMBL/GenBank/DDBJ databases">
        <title>Antimicrobial susceptibility and clonality of vaginal-derived multi-drug resistant Mobiluncus isolates in China.</title>
        <authorList>
            <person name="Zhang X."/>
        </authorList>
    </citation>
    <scope>NUCLEOTIDE SEQUENCE [LARGE SCALE GENOMIC DNA]</scope>
    <source>
        <strain evidence="5 6">12</strain>
    </source>
</reference>
<dbReference type="Gene3D" id="2.60.40.2480">
    <property type="entry name" value="Periplasmic metal-binding protein Tp34-type"/>
    <property type="match status" value="1"/>
</dbReference>
<dbReference type="InterPro" id="IPR018470">
    <property type="entry name" value="Metal-bd_Tp34-typ"/>
</dbReference>
<dbReference type="Pfam" id="PF10634">
    <property type="entry name" value="Iron_transport"/>
    <property type="match status" value="1"/>
</dbReference>
<evidence type="ECO:0000256" key="4">
    <source>
        <dbReference type="SAM" id="SignalP"/>
    </source>
</evidence>
<accession>A0A2J9KT42</accession>
<evidence type="ECO:0000313" key="5">
    <source>
        <dbReference type="EMBL" id="NMX02474.1"/>
    </source>
</evidence>
<feature type="signal peptide" evidence="4">
    <location>
        <begin position="1"/>
        <end position="20"/>
    </location>
</feature>
<feature type="compositionally biased region" description="Basic and acidic residues" evidence="3">
    <location>
        <begin position="43"/>
        <end position="59"/>
    </location>
</feature>